<dbReference type="Proteomes" id="UP001066276">
    <property type="component" value="Chromosome 11"/>
</dbReference>
<evidence type="ECO:0000256" key="1">
    <source>
        <dbReference type="SAM" id="MobiDB-lite"/>
    </source>
</evidence>
<organism evidence="2 3">
    <name type="scientific">Pleurodeles waltl</name>
    <name type="common">Iberian ribbed newt</name>
    <dbReference type="NCBI Taxonomy" id="8319"/>
    <lineage>
        <taxon>Eukaryota</taxon>
        <taxon>Metazoa</taxon>
        <taxon>Chordata</taxon>
        <taxon>Craniata</taxon>
        <taxon>Vertebrata</taxon>
        <taxon>Euteleostomi</taxon>
        <taxon>Amphibia</taxon>
        <taxon>Batrachia</taxon>
        <taxon>Caudata</taxon>
        <taxon>Salamandroidea</taxon>
        <taxon>Salamandridae</taxon>
        <taxon>Pleurodelinae</taxon>
        <taxon>Pleurodeles</taxon>
    </lineage>
</organism>
<feature type="region of interest" description="Disordered" evidence="1">
    <location>
        <begin position="1"/>
        <end position="25"/>
    </location>
</feature>
<keyword evidence="3" id="KW-1185">Reference proteome</keyword>
<name>A0AAV7L7C8_PLEWA</name>
<comment type="caution">
    <text evidence="2">The sequence shown here is derived from an EMBL/GenBank/DDBJ whole genome shotgun (WGS) entry which is preliminary data.</text>
</comment>
<feature type="region of interest" description="Disordered" evidence="1">
    <location>
        <begin position="39"/>
        <end position="93"/>
    </location>
</feature>
<dbReference type="AlphaFoldDB" id="A0AAV7L7C8"/>
<sequence>MRAAARLSRQSALRHSPAPSLHARRERFRARRLSAHLSACARGRGRVRPARADQRSSSGRTLTPATLEASQGYSQRSAQVRPRQHHPQKKWNG</sequence>
<feature type="compositionally biased region" description="Polar residues" evidence="1">
    <location>
        <begin position="55"/>
        <end position="78"/>
    </location>
</feature>
<feature type="compositionally biased region" description="Low complexity" evidence="1">
    <location>
        <begin position="1"/>
        <end position="14"/>
    </location>
</feature>
<dbReference type="EMBL" id="JANPWB010000015">
    <property type="protein sequence ID" value="KAJ1086993.1"/>
    <property type="molecule type" value="Genomic_DNA"/>
</dbReference>
<proteinExistence type="predicted"/>
<evidence type="ECO:0000313" key="2">
    <source>
        <dbReference type="EMBL" id="KAJ1086993.1"/>
    </source>
</evidence>
<gene>
    <name evidence="2" type="ORF">NDU88_000188</name>
</gene>
<accession>A0AAV7L7C8</accession>
<feature type="compositionally biased region" description="Basic residues" evidence="1">
    <location>
        <begin position="82"/>
        <end position="93"/>
    </location>
</feature>
<reference evidence="2" key="1">
    <citation type="journal article" date="2022" name="bioRxiv">
        <title>Sequencing and chromosome-scale assembly of the giantPleurodeles waltlgenome.</title>
        <authorList>
            <person name="Brown T."/>
            <person name="Elewa A."/>
            <person name="Iarovenko S."/>
            <person name="Subramanian E."/>
            <person name="Araus A.J."/>
            <person name="Petzold A."/>
            <person name="Susuki M."/>
            <person name="Suzuki K.-i.T."/>
            <person name="Hayashi T."/>
            <person name="Toyoda A."/>
            <person name="Oliveira C."/>
            <person name="Osipova E."/>
            <person name="Leigh N.D."/>
            <person name="Simon A."/>
            <person name="Yun M.H."/>
        </authorList>
    </citation>
    <scope>NUCLEOTIDE SEQUENCE</scope>
    <source>
        <strain evidence="2">20211129_DDA</strain>
        <tissue evidence="2">Liver</tissue>
    </source>
</reference>
<evidence type="ECO:0000313" key="3">
    <source>
        <dbReference type="Proteomes" id="UP001066276"/>
    </source>
</evidence>
<protein>
    <submittedName>
        <fullName evidence="2">Uncharacterized protein</fullName>
    </submittedName>
</protein>